<dbReference type="InterPro" id="IPR036412">
    <property type="entry name" value="HAD-like_sf"/>
</dbReference>
<dbReference type="AlphaFoldDB" id="A0A6N3APM7"/>
<dbReference type="SFLD" id="SFLDS00003">
    <property type="entry name" value="Haloacid_Dehalogenase"/>
    <property type="match status" value="1"/>
</dbReference>
<dbReference type="EC" id="3.6.1.1" evidence="1"/>
<sequence length="212" mass="24034">MKNYDAYIFDFDYTLADATEPVVGSFLYALEKMNLQKSSRQDIINTIGIPIGESYTILTGDDSEEGIELFKKYQKEKSDEITVPNTVFIGEAKEVLQILKNRGKKIGIVSSRWGQRINDIFENLNSRELIDFIIGTEHVENYKPNPEGLFKMIDMMDAKNPLYIGDSYIDAQAAQNAKIDFVGVTTGTTSREKLESYPHISVLDDLKDILEI</sequence>
<proteinExistence type="predicted"/>
<dbReference type="PANTHER" id="PTHR43434">
    <property type="entry name" value="PHOSPHOGLYCOLATE PHOSPHATASE"/>
    <property type="match status" value="1"/>
</dbReference>
<dbReference type="Gene3D" id="1.10.150.240">
    <property type="entry name" value="Putative phosphatase, domain 2"/>
    <property type="match status" value="1"/>
</dbReference>
<dbReference type="InterPro" id="IPR050155">
    <property type="entry name" value="HAD-like_hydrolase_sf"/>
</dbReference>
<name>A0A6N3APM7_9FIRM</name>
<dbReference type="Pfam" id="PF13419">
    <property type="entry name" value="HAD_2"/>
    <property type="match status" value="1"/>
</dbReference>
<dbReference type="InterPro" id="IPR006439">
    <property type="entry name" value="HAD-SF_hydro_IA"/>
</dbReference>
<dbReference type="SFLD" id="SFLDG01129">
    <property type="entry name" value="C1.5:_HAD__Beta-PGM__Phosphata"/>
    <property type="match status" value="1"/>
</dbReference>
<dbReference type="InterPro" id="IPR023198">
    <property type="entry name" value="PGP-like_dom2"/>
</dbReference>
<dbReference type="EMBL" id="CACRUE010000022">
    <property type="protein sequence ID" value="VYT94324.1"/>
    <property type="molecule type" value="Genomic_DNA"/>
</dbReference>
<dbReference type="GO" id="GO:0004427">
    <property type="term" value="F:inorganic diphosphate phosphatase activity"/>
    <property type="evidence" value="ECO:0007669"/>
    <property type="project" value="UniProtKB-EC"/>
</dbReference>
<evidence type="ECO:0000313" key="1">
    <source>
        <dbReference type="EMBL" id="VYT94324.1"/>
    </source>
</evidence>
<dbReference type="GO" id="GO:0008967">
    <property type="term" value="F:phosphoglycolate phosphatase activity"/>
    <property type="evidence" value="ECO:0007669"/>
    <property type="project" value="TreeGrafter"/>
</dbReference>
<dbReference type="InterPro" id="IPR041492">
    <property type="entry name" value="HAD_2"/>
</dbReference>
<protein>
    <submittedName>
        <fullName evidence="1">Pyrophosphatase PpaX</fullName>
        <ecNumber evidence="1">3.6.1.1</ecNumber>
    </submittedName>
</protein>
<dbReference type="PANTHER" id="PTHR43434:SF1">
    <property type="entry name" value="PHOSPHOGLYCOLATE PHOSPHATASE"/>
    <property type="match status" value="1"/>
</dbReference>
<organism evidence="1">
    <name type="scientific">Intestinibacter bartlettii</name>
    <dbReference type="NCBI Taxonomy" id="261299"/>
    <lineage>
        <taxon>Bacteria</taxon>
        <taxon>Bacillati</taxon>
        <taxon>Bacillota</taxon>
        <taxon>Clostridia</taxon>
        <taxon>Peptostreptococcales</taxon>
        <taxon>Peptostreptococcaceae</taxon>
        <taxon>Intestinibacter</taxon>
    </lineage>
</organism>
<dbReference type="RefSeq" id="WP_024038002.1">
    <property type="nucleotide sequence ID" value="NZ_CACRUE010000022.1"/>
</dbReference>
<dbReference type="GO" id="GO:0006281">
    <property type="term" value="P:DNA repair"/>
    <property type="evidence" value="ECO:0007669"/>
    <property type="project" value="TreeGrafter"/>
</dbReference>
<dbReference type="InterPro" id="IPR023214">
    <property type="entry name" value="HAD_sf"/>
</dbReference>
<dbReference type="NCBIfam" id="TIGR01549">
    <property type="entry name" value="HAD-SF-IA-v1"/>
    <property type="match status" value="1"/>
</dbReference>
<dbReference type="Gene3D" id="3.40.50.1000">
    <property type="entry name" value="HAD superfamily/HAD-like"/>
    <property type="match status" value="1"/>
</dbReference>
<accession>A0A6N3APM7</accession>
<keyword evidence="1" id="KW-0378">Hydrolase</keyword>
<dbReference type="SUPFAM" id="SSF56784">
    <property type="entry name" value="HAD-like"/>
    <property type="match status" value="1"/>
</dbReference>
<gene>
    <name evidence="1" type="primary">ppaX_2</name>
    <name evidence="1" type="ORF">IBLFYP30_01386</name>
</gene>
<reference evidence="1" key="1">
    <citation type="submission" date="2019-11" db="EMBL/GenBank/DDBJ databases">
        <authorList>
            <person name="Feng L."/>
        </authorList>
    </citation>
    <scope>NUCLEOTIDE SEQUENCE</scope>
    <source>
        <strain evidence="1">IbartlettiiLFYP30</strain>
    </source>
</reference>